<proteinExistence type="predicted"/>
<dbReference type="AlphaFoldDB" id="A0AAN6MVZ6"/>
<protein>
    <submittedName>
        <fullName evidence="2">Uncharacterized protein</fullName>
    </submittedName>
</protein>
<gene>
    <name evidence="2" type="ORF">QBC46DRAFT_347568</name>
</gene>
<feature type="compositionally biased region" description="Basic and acidic residues" evidence="1">
    <location>
        <begin position="96"/>
        <end position="108"/>
    </location>
</feature>
<feature type="region of interest" description="Disordered" evidence="1">
    <location>
        <begin position="96"/>
        <end position="128"/>
    </location>
</feature>
<reference evidence="3" key="1">
    <citation type="journal article" date="2023" name="Mol. Phylogenet. Evol.">
        <title>Genome-scale phylogeny and comparative genomics of the fungal order Sordariales.</title>
        <authorList>
            <person name="Hensen N."/>
            <person name="Bonometti L."/>
            <person name="Westerberg I."/>
            <person name="Brannstrom I.O."/>
            <person name="Guillou S."/>
            <person name="Cros-Aarteil S."/>
            <person name="Calhoun S."/>
            <person name="Haridas S."/>
            <person name="Kuo A."/>
            <person name="Mondo S."/>
            <person name="Pangilinan J."/>
            <person name="Riley R."/>
            <person name="LaButti K."/>
            <person name="Andreopoulos B."/>
            <person name="Lipzen A."/>
            <person name="Chen C."/>
            <person name="Yan M."/>
            <person name="Daum C."/>
            <person name="Ng V."/>
            <person name="Clum A."/>
            <person name="Steindorff A."/>
            <person name="Ohm R.A."/>
            <person name="Martin F."/>
            <person name="Silar P."/>
            <person name="Natvig D.O."/>
            <person name="Lalanne C."/>
            <person name="Gautier V."/>
            <person name="Ament-Velasquez S.L."/>
            <person name="Kruys A."/>
            <person name="Hutchinson M.I."/>
            <person name="Powell A.J."/>
            <person name="Barry K."/>
            <person name="Miller A.N."/>
            <person name="Grigoriev I.V."/>
            <person name="Debuchy R."/>
            <person name="Gladieux P."/>
            <person name="Hiltunen Thoren M."/>
            <person name="Johannesson H."/>
        </authorList>
    </citation>
    <scope>NUCLEOTIDE SEQUENCE [LARGE SCALE GENOMIC DNA]</scope>
    <source>
        <strain evidence="3">CBS 340.73</strain>
    </source>
</reference>
<evidence type="ECO:0000313" key="2">
    <source>
        <dbReference type="EMBL" id="KAK3934501.1"/>
    </source>
</evidence>
<evidence type="ECO:0000313" key="3">
    <source>
        <dbReference type="Proteomes" id="UP001303473"/>
    </source>
</evidence>
<organism evidence="2 3">
    <name type="scientific">Diplogelasinospora grovesii</name>
    <dbReference type="NCBI Taxonomy" id="303347"/>
    <lineage>
        <taxon>Eukaryota</taxon>
        <taxon>Fungi</taxon>
        <taxon>Dikarya</taxon>
        <taxon>Ascomycota</taxon>
        <taxon>Pezizomycotina</taxon>
        <taxon>Sordariomycetes</taxon>
        <taxon>Sordariomycetidae</taxon>
        <taxon>Sordariales</taxon>
        <taxon>Diplogelasinosporaceae</taxon>
        <taxon>Diplogelasinospora</taxon>
    </lineage>
</organism>
<accession>A0AAN6MVZ6</accession>
<sequence>MTANSASNPVLLSDDNSDNNQFDWVPNDKERSRIFKFWPEWTSSERARPTSSWIWTYGFEIQHSTSRRWLCMVCLRSKCGGPVNFEAKATQNAENHLWKDHGRWDPSNRRTSPSQKKGKRPYPSVNPR</sequence>
<name>A0AAN6MVZ6_9PEZI</name>
<dbReference type="Proteomes" id="UP001303473">
    <property type="component" value="Unassembled WGS sequence"/>
</dbReference>
<keyword evidence="3" id="KW-1185">Reference proteome</keyword>
<comment type="caution">
    <text evidence="2">The sequence shown here is derived from an EMBL/GenBank/DDBJ whole genome shotgun (WGS) entry which is preliminary data.</text>
</comment>
<evidence type="ECO:0000256" key="1">
    <source>
        <dbReference type="SAM" id="MobiDB-lite"/>
    </source>
</evidence>
<dbReference type="EMBL" id="MU853984">
    <property type="protein sequence ID" value="KAK3934501.1"/>
    <property type="molecule type" value="Genomic_DNA"/>
</dbReference>